<reference evidence="2 3" key="1">
    <citation type="submission" date="2020-06" db="EMBL/GenBank/DDBJ databases">
        <authorList>
            <person name="Kang J."/>
        </authorList>
    </citation>
    <scope>NUCLEOTIDE SEQUENCE [LARGE SCALE GENOMIC DNA]</scope>
    <source>
        <strain evidence="2 3">DCY120</strain>
    </source>
</reference>
<feature type="transmembrane region" description="Helical" evidence="1">
    <location>
        <begin position="28"/>
        <end position="48"/>
    </location>
</feature>
<dbReference type="AlphaFoldDB" id="A0A850R508"/>
<evidence type="ECO:0000313" key="2">
    <source>
        <dbReference type="EMBL" id="NVY97051.1"/>
    </source>
</evidence>
<dbReference type="Proteomes" id="UP000563523">
    <property type="component" value="Unassembled WGS sequence"/>
</dbReference>
<dbReference type="RefSeq" id="WP_176943217.1">
    <property type="nucleotide sequence ID" value="NZ_JABZEC010000008.1"/>
</dbReference>
<evidence type="ECO:0000256" key="1">
    <source>
        <dbReference type="SAM" id="Phobius"/>
    </source>
</evidence>
<proteinExistence type="predicted"/>
<keyword evidence="1" id="KW-0472">Membrane</keyword>
<keyword evidence="3" id="KW-1185">Reference proteome</keyword>
<dbReference type="EMBL" id="JABZEC010000008">
    <property type="protein sequence ID" value="NVY97051.1"/>
    <property type="molecule type" value="Genomic_DNA"/>
</dbReference>
<gene>
    <name evidence="2" type="ORF">HU830_07940</name>
</gene>
<comment type="caution">
    <text evidence="2">The sequence shown here is derived from an EMBL/GenBank/DDBJ whole genome shotgun (WGS) entry which is preliminary data.</text>
</comment>
<accession>A0A850R508</accession>
<keyword evidence="1" id="KW-0812">Transmembrane</keyword>
<name>A0A850R508_9LACO</name>
<keyword evidence="1" id="KW-1133">Transmembrane helix</keyword>
<protein>
    <submittedName>
        <fullName evidence="2">Uncharacterized protein</fullName>
    </submittedName>
</protein>
<organism evidence="2 3">
    <name type="scientific">Bombilactobacillus apium</name>
    <dbReference type="NCBI Taxonomy" id="2675299"/>
    <lineage>
        <taxon>Bacteria</taxon>
        <taxon>Bacillati</taxon>
        <taxon>Bacillota</taxon>
        <taxon>Bacilli</taxon>
        <taxon>Lactobacillales</taxon>
        <taxon>Lactobacillaceae</taxon>
        <taxon>Bombilactobacillus</taxon>
    </lineage>
</organism>
<sequence length="54" mass="6156">MINLISVILTVIFIIWLIWTVFGEGIKWLVMIVSYIIALPFVIIAAIVKAIKVR</sequence>
<feature type="transmembrane region" description="Helical" evidence="1">
    <location>
        <begin position="5"/>
        <end position="22"/>
    </location>
</feature>
<evidence type="ECO:0000313" key="3">
    <source>
        <dbReference type="Proteomes" id="UP000563523"/>
    </source>
</evidence>